<proteinExistence type="predicted"/>
<evidence type="ECO:0000313" key="3">
    <source>
        <dbReference type="Proteomes" id="UP000593915"/>
    </source>
</evidence>
<evidence type="ECO:0000256" key="1">
    <source>
        <dbReference type="SAM" id="SignalP"/>
    </source>
</evidence>
<keyword evidence="1" id="KW-0732">Signal</keyword>
<dbReference type="Proteomes" id="UP000593915">
    <property type="component" value="Chromosome"/>
</dbReference>
<gene>
    <name evidence="2" type="ORF">IFE08_02945</name>
</gene>
<reference evidence="2 3" key="1">
    <citation type="submission" date="2020-09" db="EMBL/GenBank/DDBJ databases">
        <title>Characterization of Treponema spp. from bovine digital dermatitis in Korea.</title>
        <authorList>
            <person name="Espiritu H.M."/>
            <person name="Cho Y.I."/>
            <person name="Mamuad L."/>
        </authorList>
    </citation>
    <scope>NUCLEOTIDE SEQUENCE [LARGE SCALE GENOMIC DNA]</scope>
    <source>
        <strain evidence="2 3">KS1</strain>
    </source>
</reference>
<evidence type="ECO:0000313" key="2">
    <source>
        <dbReference type="EMBL" id="QOW61365.1"/>
    </source>
</evidence>
<dbReference type="AlphaFoldDB" id="A0A7S6WQD0"/>
<protein>
    <recommendedName>
        <fullName evidence="4">Outer membrane protein beta-barrel domain-containing protein</fullName>
    </recommendedName>
</protein>
<dbReference type="RefSeq" id="WP_194076858.1">
    <property type="nucleotide sequence ID" value="NZ_CP061839.1"/>
</dbReference>
<feature type="signal peptide" evidence="1">
    <location>
        <begin position="1"/>
        <end position="23"/>
    </location>
</feature>
<dbReference type="EMBL" id="CP061839">
    <property type="protein sequence ID" value="QOW61365.1"/>
    <property type="molecule type" value="Genomic_DNA"/>
</dbReference>
<accession>A0A7S6WQD0</accession>
<sequence>MKKICITLLFACTVGLYAQTAMPEDAKGIGLGFALNANGRGDFGMTAEITAPWFFKNSFSFKTGGGIFFRKTDAWKPYYSLDFYFLGGTLMKTANIRLYGGGGPIFLFPASAGEKPVMFGGAGFFGFEFYMAALPVGSSYFIELGGSGFAASKRLDVNGFTVKTGFRYCIPLTQKSGEN</sequence>
<evidence type="ECO:0008006" key="4">
    <source>
        <dbReference type="Google" id="ProtNLM"/>
    </source>
</evidence>
<organism evidence="2 3">
    <name type="scientific">Treponema pedis</name>
    <dbReference type="NCBI Taxonomy" id="409322"/>
    <lineage>
        <taxon>Bacteria</taxon>
        <taxon>Pseudomonadati</taxon>
        <taxon>Spirochaetota</taxon>
        <taxon>Spirochaetia</taxon>
        <taxon>Spirochaetales</taxon>
        <taxon>Treponemataceae</taxon>
        <taxon>Treponema</taxon>
    </lineage>
</organism>
<feature type="chain" id="PRO_5032931467" description="Outer membrane protein beta-barrel domain-containing protein" evidence="1">
    <location>
        <begin position="24"/>
        <end position="179"/>
    </location>
</feature>
<name>A0A7S6WQD0_9SPIR</name>